<evidence type="ECO:0000256" key="3">
    <source>
        <dbReference type="ARBA" id="ARBA00006094"/>
    </source>
</evidence>
<dbReference type="InterPro" id="IPR038092">
    <property type="entry name" value="PHAX_RNA-binding_sf"/>
</dbReference>
<gene>
    <name evidence="13" type="ORF">OKIOD_LOCUS12101</name>
</gene>
<reference evidence="13 14" key="1">
    <citation type="submission" date="2021-04" db="EMBL/GenBank/DDBJ databases">
        <authorList>
            <person name="Bliznina A."/>
        </authorList>
    </citation>
    <scope>NUCLEOTIDE SEQUENCE [LARGE SCALE GENOMIC DNA]</scope>
</reference>
<evidence type="ECO:0000256" key="6">
    <source>
        <dbReference type="ARBA" id="ARBA00022490"/>
    </source>
</evidence>
<comment type="similarity">
    <text evidence="3">Belongs to the PHAX family.</text>
</comment>
<sequence length="235" mass="27006">MPKANLWGDILMEQELTAQLEDALGAMETQGGTFCNAKNFRNKRIRPHQMNQCRKGKEQPGNRHNQKPQIVKKLHTGFPRVEMGVPRILKSKSPLSEEMTSEELTQEIRFRLWEHKLIQLRALINICGNKIAIELMEKVIEAEKEGGVMCERRKQRRLPGGVFIHFLRERTDVDQEEVKKVLDAHRTWGQKKSKNNNPVKHSKTPESSMEAETTPQKAEDPQVAADENQEPGEIV</sequence>
<evidence type="ECO:0000256" key="8">
    <source>
        <dbReference type="ARBA" id="ARBA00022927"/>
    </source>
</evidence>
<protein>
    <recommendedName>
        <fullName evidence="4">Phosphorylated adapter RNA export protein</fullName>
    </recommendedName>
    <alternativeName>
        <fullName evidence="10">RNA U small nuclear RNA export adapter protein</fullName>
    </alternativeName>
</protein>
<dbReference type="EMBL" id="OU015566">
    <property type="protein sequence ID" value="CAG5107459.1"/>
    <property type="molecule type" value="Genomic_DNA"/>
</dbReference>
<evidence type="ECO:0000256" key="10">
    <source>
        <dbReference type="ARBA" id="ARBA00030834"/>
    </source>
</evidence>
<evidence type="ECO:0000256" key="11">
    <source>
        <dbReference type="SAM" id="MobiDB-lite"/>
    </source>
</evidence>
<feature type="region of interest" description="Disordered" evidence="11">
    <location>
        <begin position="49"/>
        <end position="68"/>
    </location>
</feature>
<evidence type="ECO:0000256" key="7">
    <source>
        <dbReference type="ARBA" id="ARBA00022884"/>
    </source>
</evidence>
<keyword evidence="14" id="KW-1185">Reference proteome</keyword>
<keyword evidence="5" id="KW-0813">Transport</keyword>
<evidence type="ECO:0000313" key="14">
    <source>
        <dbReference type="Proteomes" id="UP001158576"/>
    </source>
</evidence>
<proteinExistence type="inferred from homology"/>
<dbReference type="InterPro" id="IPR039047">
    <property type="entry name" value="PHAX"/>
</dbReference>
<evidence type="ECO:0000259" key="12">
    <source>
        <dbReference type="Pfam" id="PF10258"/>
    </source>
</evidence>
<organism evidence="13 14">
    <name type="scientific">Oikopleura dioica</name>
    <name type="common">Tunicate</name>
    <dbReference type="NCBI Taxonomy" id="34765"/>
    <lineage>
        <taxon>Eukaryota</taxon>
        <taxon>Metazoa</taxon>
        <taxon>Chordata</taxon>
        <taxon>Tunicata</taxon>
        <taxon>Appendicularia</taxon>
        <taxon>Copelata</taxon>
        <taxon>Oikopleuridae</taxon>
        <taxon>Oikopleura</taxon>
    </lineage>
</organism>
<keyword evidence="9" id="KW-0539">Nucleus</keyword>
<keyword evidence="8" id="KW-0653">Protein transport</keyword>
<evidence type="ECO:0000256" key="4">
    <source>
        <dbReference type="ARBA" id="ARBA00016856"/>
    </source>
</evidence>
<accession>A0ABN7T2Z6</accession>
<evidence type="ECO:0000256" key="1">
    <source>
        <dbReference type="ARBA" id="ARBA00004123"/>
    </source>
</evidence>
<feature type="domain" description="Phosphorylated adapter RNA export protein RNA-binding" evidence="12">
    <location>
        <begin position="106"/>
        <end position="185"/>
    </location>
</feature>
<comment type="subcellular location">
    <subcellularLocation>
        <location evidence="2">Cytoplasm</location>
    </subcellularLocation>
    <subcellularLocation>
        <location evidence="1">Nucleus</location>
    </subcellularLocation>
</comment>
<dbReference type="PANTHER" id="PTHR13135">
    <property type="entry name" value="CYTOSOLIC RESINIFERATOXIN BINDING PROTEIN RBP-26"/>
    <property type="match status" value="1"/>
</dbReference>
<dbReference type="Proteomes" id="UP001158576">
    <property type="component" value="Chromosome 1"/>
</dbReference>
<dbReference type="Pfam" id="PF10258">
    <property type="entry name" value="PHAX_RNA-bd"/>
    <property type="match status" value="1"/>
</dbReference>
<feature type="region of interest" description="Disordered" evidence="11">
    <location>
        <begin position="187"/>
        <end position="235"/>
    </location>
</feature>
<evidence type="ECO:0000256" key="5">
    <source>
        <dbReference type="ARBA" id="ARBA00022448"/>
    </source>
</evidence>
<evidence type="ECO:0000313" key="13">
    <source>
        <dbReference type="EMBL" id="CAG5107459.1"/>
    </source>
</evidence>
<evidence type="ECO:0000256" key="9">
    <source>
        <dbReference type="ARBA" id="ARBA00023242"/>
    </source>
</evidence>
<dbReference type="InterPro" id="IPR019385">
    <property type="entry name" value="PHAX_RNA-binding_domain"/>
</dbReference>
<feature type="compositionally biased region" description="Polar residues" evidence="11">
    <location>
        <begin position="195"/>
        <end position="216"/>
    </location>
</feature>
<name>A0ABN7T2Z6_OIKDI</name>
<dbReference type="Gene3D" id="1.10.10.1440">
    <property type="entry name" value="PHAX RNA-binding domain"/>
    <property type="match status" value="1"/>
</dbReference>
<keyword evidence="6" id="KW-0963">Cytoplasm</keyword>
<dbReference type="PANTHER" id="PTHR13135:SF0">
    <property type="entry name" value="PHOSPHORYLATED ADAPTER RNA EXPORT PROTEIN"/>
    <property type="match status" value="1"/>
</dbReference>
<keyword evidence="7" id="KW-0694">RNA-binding</keyword>
<evidence type="ECO:0000256" key="2">
    <source>
        <dbReference type="ARBA" id="ARBA00004496"/>
    </source>
</evidence>